<dbReference type="HOGENOM" id="CLU_2170690_0_0_1"/>
<proteinExistence type="predicted"/>
<evidence type="ECO:0000313" key="2">
    <source>
        <dbReference type="Proteomes" id="UP000008177"/>
    </source>
</evidence>
<organism evidence="1 2">
    <name type="scientific">Botryotinia fuckeliana (strain T4)</name>
    <name type="common">Noble rot fungus</name>
    <name type="synonym">Botrytis cinerea</name>
    <dbReference type="NCBI Taxonomy" id="999810"/>
    <lineage>
        <taxon>Eukaryota</taxon>
        <taxon>Fungi</taxon>
        <taxon>Dikarya</taxon>
        <taxon>Ascomycota</taxon>
        <taxon>Pezizomycotina</taxon>
        <taxon>Leotiomycetes</taxon>
        <taxon>Helotiales</taxon>
        <taxon>Sclerotiniaceae</taxon>
        <taxon>Botrytis</taxon>
    </lineage>
</organism>
<dbReference type="AlphaFoldDB" id="G2YMD2"/>
<accession>G2YMD2</accession>
<dbReference type="InParanoid" id="G2YMD2"/>
<dbReference type="Proteomes" id="UP000008177">
    <property type="component" value="Unplaced contigs"/>
</dbReference>
<reference evidence="2" key="1">
    <citation type="journal article" date="2011" name="PLoS Genet.">
        <title>Genomic analysis of the necrotrophic fungal pathogens Sclerotinia sclerotiorum and Botrytis cinerea.</title>
        <authorList>
            <person name="Amselem J."/>
            <person name="Cuomo C.A."/>
            <person name="van Kan J.A."/>
            <person name="Viaud M."/>
            <person name="Benito E.P."/>
            <person name="Couloux A."/>
            <person name="Coutinho P.M."/>
            <person name="de Vries R.P."/>
            <person name="Dyer P.S."/>
            <person name="Fillinger S."/>
            <person name="Fournier E."/>
            <person name="Gout L."/>
            <person name="Hahn M."/>
            <person name="Kohn L."/>
            <person name="Lapalu N."/>
            <person name="Plummer K.M."/>
            <person name="Pradier J.M."/>
            <person name="Quevillon E."/>
            <person name="Sharon A."/>
            <person name="Simon A."/>
            <person name="ten Have A."/>
            <person name="Tudzynski B."/>
            <person name="Tudzynski P."/>
            <person name="Wincker P."/>
            <person name="Andrew M."/>
            <person name="Anthouard V."/>
            <person name="Beever R.E."/>
            <person name="Beffa R."/>
            <person name="Benoit I."/>
            <person name="Bouzid O."/>
            <person name="Brault B."/>
            <person name="Chen Z."/>
            <person name="Choquer M."/>
            <person name="Collemare J."/>
            <person name="Cotton P."/>
            <person name="Danchin E.G."/>
            <person name="Da Silva C."/>
            <person name="Gautier A."/>
            <person name="Giraud C."/>
            <person name="Giraud T."/>
            <person name="Gonzalez C."/>
            <person name="Grossetete S."/>
            <person name="Guldener U."/>
            <person name="Henrissat B."/>
            <person name="Howlett B.J."/>
            <person name="Kodira C."/>
            <person name="Kretschmer M."/>
            <person name="Lappartient A."/>
            <person name="Leroch M."/>
            <person name="Levis C."/>
            <person name="Mauceli E."/>
            <person name="Neuveglise C."/>
            <person name="Oeser B."/>
            <person name="Pearson M."/>
            <person name="Poulain J."/>
            <person name="Poussereau N."/>
            <person name="Quesneville H."/>
            <person name="Rascle C."/>
            <person name="Schumacher J."/>
            <person name="Segurens B."/>
            <person name="Sexton A."/>
            <person name="Silva E."/>
            <person name="Sirven C."/>
            <person name="Soanes D.M."/>
            <person name="Talbot N.J."/>
            <person name="Templeton M."/>
            <person name="Yandava C."/>
            <person name="Yarden O."/>
            <person name="Zeng Q."/>
            <person name="Rollins J.A."/>
            <person name="Lebrun M.H."/>
            <person name="Dickman M."/>
        </authorList>
    </citation>
    <scope>NUCLEOTIDE SEQUENCE [LARGE SCALE GENOMIC DNA]</scope>
    <source>
        <strain evidence="2">T4</strain>
    </source>
</reference>
<dbReference type="EMBL" id="FQ790344">
    <property type="protein sequence ID" value="CCD52780.1"/>
    <property type="molecule type" value="Genomic_DNA"/>
</dbReference>
<gene>
    <name evidence="1" type="ORF">BofuT4_P002270.1</name>
</gene>
<protein>
    <submittedName>
        <fullName evidence="1">Uncharacterized protein</fullName>
    </submittedName>
</protein>
<sequence length="110" mass="12592">MVKHCSVVVSLSLMAQEDWEVITYMLLSATETCLWGDSVRCLNSAWKRWTGLQIEIEGRVKQDNPHQMFLTILSVETVLGMNDRSIELSFIRFIVGMPCHAMSCQRLLTL</sequence>
<evidence type="ECO:0000313" key="1">
    <source>
        <dbReference type="EMBL" id="CCD52780.1"/>
    </source>
</evidence>
<name>G2YMD2_BOTF4</name>